<evidence type="ECO:0000256" key="1">
    <source>
        <dbReference type="ARBA" id="ARBA00001936"/>
    </source>
</evidence>
<keyword evidence="4" id="KW-0378">Hydrolase</keyword>
<feature type="compositionally biased region" description="Low complexity" evidence="7">
    <location>
        <begin position="69"/>
        <end position="86"/>
    </location>
</feature>
<protein>
    <submittedName>
        <fullName evidence="9">Coenzyme A pyrophosphatase</fullName>
    </submittedName>
</protein>
<feature type="domain" description="Nudix hydrolase" evidence="8">
    <location>
        <begin position="36"/>
        <end position="177"/>
    </location>
</feature>
<dbReference type="SUPFAM" id="SSF55811">
    <property type="entry name" value="Nudix"/>
    <property type="match status" value="1"/>
</dbReference>
<dbReference type="InterPro" id="IPR045121">
    <property type="entry name" value="CoAse"/>
</dbReference>
<dbReference type="Gene3D" id="3.90.79.10">
    <property type="entry name" value="Nucleoside Triphosphate Pyrophosphohydrolase"/>
    <property type="match status" value="1"/>
</dbReference>
<dbReference type="PANTHER" id="PTHR12992:SF11">
    <property type="entry name" value="MITOCHONDRIAL COENZYME A DIPHOSPHATASE NUDT8"/>
    <property type="match status" value="1"/>
</dbReference>
<dbReference type="Proteomes" id="UP000649739">
    <property type="component" value="Unassembled WGS sequence"/>
</dbReference>
<evidence type="ECO:0000313" key="10">
    <source>
        <dbReference type="Proteomes" id="UP000649739"/>
    </source>
</evidence>
<evidence type="ECO:0000256" key="7">
    <source>
        <dbReference type="SAM" id="MobiDB-lite"/>
    </source>
</evidence>
<sequence>MSGPAGRPPGWWEPLLSRVRDARTEDFTSLRRPEPGGRDSAVLVLFAQDDSGEPDVLIIQRPRTMRTHAGQPAFPGGAAEPADADPPATALREAGEEVGLCRDTVTVLATLPELWIPVSDFVVTPVLAWWHAPHDLHAVQVAEVARVARVRVADLADPANRRQVRHPSGWVGPAFAVSGMLIWGFTAGVLSRLLELGGWARPWSADRLTDPGPYDAPAGPPVVGSGPDTPVP</sequence>
<keyword evidence="3" id="KW-0479">Metal-binding</keyword>
<dbReference type="PANTHER" id="PTHR12992">
    <property type="entry name" value="NUDIX HYDROLASE"/>
    <property type="match status" value="1"/>
</dbReference>
<keyword evidence="10" id="KW-1185">Reference proteome</keyword>
<dbReference type="EMBL" id="BMQB01000006">
    <property type="protein sequence ID" value="GGJ97130.1"/>
    <property type="molecule type" value="Genomic_DNA"/>
</dbReference>
<feature type="region of interest" description="Disordered" evidence="7">
    <location>
        <begin position="67"/>
        <end position="86"/>
    </location>
</feature>
<evidence type="ECO:0000256" key="6">
    <source>
        <dbReference type="ARBA" id="ARBA00023211"/>
    </source>
</evidence>
<keyword evidence="5" id="KW-0460">Magnesium</keyword>
<dbReference type="Pfam" id="PF00293">
    <property type="entry name" value="NUDIX"/>
    <property type="match status" value="1"/>
</dbReference>
<keyword evidence="6" id="KW-0464">Manganese</keyword>
<dbReference type="InterPro" id="IPR000086">
    <property type="entry name" value="NUDIX_hydrolase_dom"/>
</dbReference>
<feature type="region of interest" description="Disordered" evidence="7">
    <location>
        <begin position="210"/>
        <end position="232"/>
    </location>
</feature>
<dbReference type="GO" id="GO:0010945">
    <property type="term" value="F:coenzyme A diphosphatase activity"/>
    <property type="evidence" value="ECO:0007669"/>
    <property type="project" value="InterPro"/>
</dbReference>
<evidence type="ECO:0000259" key="8">
    <source>
        <dbReference type="PROSITE" id="PS51462"/>
    </source>
</evidence>
<proteinExistence type="predicted"/>
<reference evidence="9" key="1">
    <citation type="journal article" date="2014" name="Int. J. Syst. Evol. Microbiol.">
        <title>Complete genome sequence of Corynebacterium casei LMG S-19264T (=DSM 44701T), isolated from a smear-ripened cheese.</title>
        <authorList>
            <consortium name="US DOE Joint Genome Institute (JGI-PGF)"/>
            <person name="Walter F."/>
            <person name="Albersmeier A."/>
            <person name="Kalinowski J."/>
            <person name="Ruckert C."/>
        </authorList>
    </citation>
    <scope>NUCLEOTIDE SEQUENCE</scope>
    <source>
        <strain evidence="9">JCM 3090</strain>
    </source>
</reference>
<reference evidence="9" key="2">
    <citation type="submission" date="2020-09" db="EMBL/GenBank/DDBJ databases">
        <authorList>
            <person name="Sun Q."/>
            <person name="Ohkuma M."/>
        </authorList>
    </citation>
    <scope>NUCLEOTIDE SEQUENCE</scope>
    <source>
        <strain evidence="9">JCM 3090</strain>
    </source>
</reference>
<dbReference type="GO" id="GO:0046872">
    <property type="term" value="F:metal ion binding"/>
    <property type="evidence" value="ECO:0007669"/>
    <property type="project" value="UniProtKB-KW"/>
</dbReference>
<evidence type="ECO:0000256" key="4">
    <source>
        <dbReference type="ARBA" id="ARBA00022801"/>
    </source>
</evidence>
<comment type="caution">
    <text evidence="9">The sequence shown here is derived from an EMBL/GenBank/DDBJ whole genome shotgun (WGS) entry which is preliminary data.</text>
</comment>
<dbReference type="RefSeq" id="WP_189170681.1">
    <property type="nucleotide sequence ID" value="NZ_BMQB01000006.1"/>
</dbReference>
<dbReference type="InterPro" id="IPR015797">
    <property type="entry name" value="NUDIX_hydrolase-like_dom_sf"/>
</dbReference>
<comment type="cofactor">
    <cofactor evidence="2">
        <name>Mg(2+)</name>
        <dbReference type="ChEBI" id="CHEBI:18420"/>
    </cofactor>
</comment>
<organism evidence="9 10">
    <name type="scientific">Pilimelia anulata</name>
    <dbReference type="NCBI Taxonomy" id="53371"/>
    <lineage>
        <taxon>Bacteria</taxon>
        <taxon>Bacillati</taxon>
        <taxon>Actinomycetota</taxon>
        <taxon>Actinomycetes</taxon>
        <taxon>Micromonosporales</taxon>
        <taxon>Micromonosporaceae</taxon>
        <taxon>Pilimelia</taxon>
    </lineage>
</organism>
<gene>
    <name evidence="9" type="ORF">GCM10010123_28930</name>
</gene>
<evidence type="ECO:0000313" key="9">
    <source>
        <dbReference type="EMBL" id="GGJ97130.1"/>
    </source>
</evidence>
<accession>A0A8J3B5K5</accession>
<evidence type="ECO:0000256" key="5">
    <source>
        <dbReference type="ARBA" id="ARBA00022842"/>
    </source>
</evidence>
<dbReference type="PROSITE" id="PS51462">
    <property type="entry name" value="NUDIX"/>
    <property type="match status" value="1"/>
</dbReference>
<evidence type="ECO:0000256" key="3">
    <source>
        <dbReference type="ARBA" id="ARBA00022723"/>
    </source>
</evidence>
<comment type="cofactor">
    <cofactor evidence="1">
        <name>Mn(2+)</name>
        <dbReference type="ChEBI" id="CHEBI:29035"/>
    </cofactor>
</comment>
<name>A0A8J3B5K5_9ACTN</name>
<dbReference type="AlphaFoldDB" id="A0A8J3B5K5"/>
<evidence type="ECO:0000256" key="2">
    <source>
        <dbReference type="ARBA" id="ARBA00001946"/>
    </source>
</evidence>
<dbReference type="CDD" id="cd03426">
    <property type="entry name" value="NUDIX_CoAse_Nudt7"/>
    <property type="match status" value="1"/>
</dbReference>